<dbReference type="EMBL" id="JAACJM010000282">
    <property type="protein sequence ID" value="KAF5333861.1"/>
    <property type="molecule type" value="Genomic_DNA"/>
</dbReference>
<dbReference type="InterPro" id="IPR001680">
    <property type="entry name" value="WD40_rpt"/>
</dbReference>
<keyword evidence="1" id="KW-0853">WD repeat</keyword>
<feature type="repeat" description="WD" evidence="1">
    <location>
        <begin position="11"/>
        <end position="39"/>
    </location>
</feature>
<dbReference type="Gene3D" id="2.130.10.10">
    <property type="entry name" value="YVTN repeat-like/Quinoprotein amine dehydrogenase"/>
    <property type="match status" value="1"/>
</dbReference>
<accession>A0A8H5G3H4</accession>
<evidence type="ECO:0000256" key="1">
    <source>
        <dbReference type="PROSITE-ProRule" id="PRU00221"/>
    </source>
</evidence>
<dbReference type="OrthoDB" id="2654453at2759"/>
<dbReference type="AlphaFoldDB" id="A0A8H5G3H4"/>
<dbReference type="InterPro" id="IPR015943">
    <property type="entry name" value="WD40/YVTN_repeat-like_dom_sf"/>
</dbReference>
<dbReference type="Proteomes" id="UP000559256">
    <property type="component" value="Unassembled WGS sequence"/>
</dbReference>
<dbReference type="InterPro" id="IPR036322">
    <property type="entry name" value="WD40_repeat_dom_sf"/>
</dbReference>
<dbReference type="Pfam" id="PF00400">
    <property type="entry name" value="WD40"/>
    <property type="match status" value="1"/>
</dbReference>
<evidence type="ECO:0000313" key="6">
    <source>
        <dbReference type="EMBL" id="KAF5339046.1"/>
    </source>
</evidence>
<dbReference type="EMBL" id="JAACJM010000151">
    <property type="protein sequence ID" value="KAF5342996.1"/>
    <property type="molecule type" value="Genomic_DNA"/>
</dbReference>
<evidence type="ECO:0000313" key="8">
    <source>
        <dbReference type="EMBL" id="KAF5357647.1"/>
    </source>
</evidence>
<protein>
    <submittedName>
        <fullName evidence="8">Uncharacterized protein</fullName>
    </submittedName>
</protein>
<evidence type="ECO:0000313" key="9">
    <source>
        <dbReference type="EMBL" id="KAF5368497.1"/>
    </source>
</evidence>
<dbReference type="PROSITE" id="PS50294">
    <property type="entry name" value="WD_REPEATS_REGION"/>
    <property type="match status" value="1"/>
</dbReference>
<reference evidence="8 10" key="1">
    <citation type="journal article" date="2020" name="ISME J.">
        <title>Uncovering the hidden diversity of litter-decomposition mechanisms in mushroom-forming fungi.</title>
        <authorList>
            <person name="Floudas D."/>
            <person name="Bentzer J."/>
            <person name="Ahren D."/>
            <person name="Johansson T."/>
            <person name="Persson P."/>
            <person name="Tunlid A."/>
        </authorList>
    </citation>
    <scope>NUCLEOTIDE SEQUENCE [LARGE SCALE GENOMIC DNA]</scope>
    <source>
        <strain evidence="8 10">CBS 291.85</strain>
    </source>
</reference>
<name>A0A8H5G3H4_9AGAR</name>
<comment type="caution">
    <text evidence="8">The sequence shown here is derived from an EMBL/GenBank/DDBJ whole genome shotgun (WGS) entry which is preliminary data.</text>
</comment>
<dbReference type="EMBL" id="JAACJM010000273">
    <property type="protein sequence ID" value="KAF5334037.1"/>
    <property type="molecule type" value="Genomic_DNA"/>
</dbReference>
<dbReference type="SMART" id="SM00320">
    <property type="entry name" value="WD40"/>
    <property type="match status" value="1"/>
</dbReference>
<keyword evidence="10" id="KW-1185">Reference proteome</keyword>
<evidence type="ECO:0000313" key="10">
    <source>
        <dbReference type="Proteomes" id="UP000559256"/>
    </source>
</evidence>
<proteinExistence type="predicted"/>
<dbReference type="SUPFAM" id="SSF50978">
    <property type="entry name" value="WD40 repeat-like"/>
    <property type="match status" value="1"/>
</dbReference>
<dbReference type="PROSITE" id="PS50082">
    <property type="entry name" value="WD_REPEATS_2"/>
    <property type="match status" value="1"/>
</dbReference>
<dbReference type="EMBL" id="JAACJM010000327">
    <property type="protein sequence ID" value="KAF5331306.1"/>
    <property type="molecule type" value="Genomic_DNA"/>
</dbReference>
<evidence type="ECO:0000313" key="7">
    <source>
        <dbReference type="EMBL" id="KAF5342996.1"/>
    </source>
</evidence>
<evidence type="ECO:0000313" key="5">
    <source>
        <dbReference type="EMBL" id="KAF5334037.1"/>
    </source>
</evidence>
<gene>
    <name evidence="9" type="ORF">D9758_002141</name>
    <name evidence="8" type="ORF">D9758_007542</name>
    <name evidence="7" type="ORF">D9758_013707</name>
    <name evidence="6" type="ORF">D9758_014092</name>
    <name evidence="3" type="ORF">D9758_015791</name>
    <name evidence="4" type="ORF">D9758_017110</name>
    <name evidence="5" type="ORF">D9758_017413</name>
    <name evidence="2" type="ORF">D9758_018556</name>
</gene>
<evidence type="ECO:0000313" key="4">
    <source>
        <dbReference type="EMBL" id="KAF5333861.1"/>
    </source>
</evidence>
<sequence length="100" mass="11204">MMLTYQLDHTLKGHTGTIQCMAVTEDGRYLASGANDGTVIWDLQTMSIVKQISSNEVRDATTAVLWIKRQDTLEEGLIYGTGSGYLVFWIRNNQARSFSL</sequence>
<organism evidence="8 10">
    <name type="scientific">Tetrapyrgos nigripes</name>
    <dbReference type="NCBI Taxonomy" id="182062"/>
    <lineage>
        <taxon>Eukaryota</taxon>
        <taxon>Fungi</taxon>
        <taxon>Dikarya</taxon>
        <taxon>Basidiomycota</taxon>
        <taxon>Agaricomycotina</taxon>
        <taxon>Agaricomycetes</taxon>
        <taxon>Agaricomycetidae</taxon>
        <taxon>Agaricales</taxon>
        <taxon>Marasmiineae</taxon>
        <taxon>Marasmiaceae</taxon>
        <taxon>Tetrapyrgos</taxon>
    </lineage>
</organism>
<dbReference type="EMBL" id="JAACJM010000050">
    <property type="protein sequence ID" value="KAF5357647.1"/>
    <property type="molecule type" value="Genomic_DNA"/>
</dbReference>
<dbReference type="EMBL" id="JAACJM010000350">
    <property type="protein sequence ID" value="KAF5329010.1"/>
    <property type="molecule type" value="Genomic_DNA"/>
</dbReference>
<evidence type="ECO:0000313" key="3">
    <source>
        <dbReference type="EMBL" id="KAF5331306.1"/>
    </source>
</evidence>
<dbReference type="EMBL" id="JAACJM010000189">
    <property type="protein sequence ID" value="KAF5339046.1"/>
    <property type="molecule type" value="Genomic_DNA"/>
</dbReference>
<evidence type="ECO:0000313" key="2">
    <source>
        <dbReference type="EMBL" id="KAF5329010.1"/>
    </source>
</evidence>
<dbReference type="EMBL" id="JAACJM010000015">
    <property type="protein sequence ID" value="KAF5368497.1"/>
    <property type="molecule type" value="Genomic_DNA"/>
</dbReference>